<evidence type="ECO:0000256" key="3">
    <source>
        <dbReference type="ARBA" id="ARBA00023008"/>
    </source>
</evidence>
<name>A0A6J4J515_9ACTN</name>
<sequence>MSHLTTDPTFSTDTTGLPAASRPERMRLRDGDRLSLRIAPVAKRIDDDVVRMMAYNGSIPGPCLRVDQGSEITVEVTNHGDVENTVHWHGLRLENRYDGVPHETQRPIPVGGTFSYRLQFPDPGFYWYHPHVREDFGLEMGLYGTIVVEPTDPSYWPAADRDLTLTLDDVLVEDGRIAAFRTSGPTHTAMGRYGNVMLVNGETELSARAAFGEVVRLYLVNTANTRIFNVALPGARMKLVGGDSGRCETETFVDEVLLAPSERAVVDVLFDTPGEILLEHRTPGDTYVLGTFSVAGSSTGAAAASYGTLRTDPELTAERAACREDLDRDPDKVLGFTALMPILYGAEETPASSYVCPMHPEVVSVDPGTCPKCLMRLIPADTAPAAGHGHGHGHGHGGEAEADDGLEWEDLMPDINRRTDTTNMVWKVVDRQTGAENTDIHWELAPGDRVKIRLVNEIEGSEHPMHHPFHIHGAGRFLVLSREGAPEPNLVWKDTVLVPAGQVVDILLHVTNPGRWMAHCHIAEHNQSDMMFSFDVRERAS</sequence>
<feature type="region of interest" description="Disordered" evidence="4">
    <location>
        <begin position="1"/>
        <end position="22"/>
    </location>
</feature>
<keyword evidence="3" id="KW-0186">Copper</keyword>
<evidence type="ECO:0000259" key="6">
    <source>
        <dbReference type="Pfam" id="PF07732"/>
    </source>
</evidence>
<evidence type="ECO:0000256" key="1">
    <source>
        <dbReference type="ARBA" id="ARBA00022723"/>
    </source>
</evidence>
<dbReference type="EMBL" id="CADCSZ010000193">
    <property type="protein sequence ID" value="CAA9268081.1"/>
    <property type="molecule type" value="Genomic_DNA"/>
</dbReference>
<dbReference type="PANTHER" id="PTHR11709">
    <property type="entry name" value="MULTI-COPPER OXIDASE"/>
    <property type="match status" value="1"/>
</dbReference>
<keyword evidence="1" id="KW-0479">Metal-binding</keyword>
<dbReference type="Gene3D" id="2.60.40.420">
    <property type="entry name" value="Cupredoxins - blue copper proteins"/>
    <property type="match status" value="3"/>
</dbReference>
<dbReference type="SUPFAM" id="SSF49503">
    <property type="entry name" value="Cupredoxins"/>
    <property type="match status" value="3"/>
</dbReference>
<dbReference type="InterPro" id="IPR011707">
    <property type="entry name" value="Cu-oxidase-like_N"/>
</dbReference>
<dbReference type="GO" id="GO:0005507">
    <property type="term" value="F:copper ion binding"/>
    <property type="evidence" value="ECO:0007669"/>
    <property type="project" value="InterPro"/>
</dbReference>
<evidence type="ECO:0000259" key="5">
    <source>
        <dbReference type="Pfam" id="PF07731"/>
    </source>
</evidence>
<dbReference type="InterPro" id="IPR011706">
    <property type="entry name" value="Cu-oxidase_C"/>
</dbReference>
<dbReference type="GO" id="GO:0016491">
    <property type="term" value="F:oxidoreductase activity"/>
    <property type="evidence" value="ECO:0007669"/>
    <property type="project" value="UniProtKB-KW"/>
</dbReference>
<dbReference type="PANTHER" id="PTHR11709:SF394">
    <property type="entry name" value="FI03373P-RELATED"/>
    <property type="match status" value="1"/>
</dbReference>
<dbReference type="Pfam" id="PF07731">
    <property type="entry name" value="Cu-oxidase_2"/>
    <property type="match status" value="1"/>
</dbReference>
<keyword evidence="2" id="KW-0560">Oxidoreductase</keyword>
<dbReference type="CDD" id="cd13861">
    <property type="entry name" value="CuRO_1_CumA_like"/>
    <property type="match status" value="1"/>
</dbReference>
<reference evidence="8" key="1">
    <citation type="submission" date="2020-02" db="EMBL/GenBank/DDBJ databases">
        <authorList>
            <person name="Meier V. D."/>
        </authorList>
    </citation>
    <scope>NUCLEOTIDE SEQUENCE</scope>
    <source>
        <strain evidence="8">AVDCRST_MAG76</strain>
    </source>
</reference>
<accession>A0A6J4J515</accession>
<evidence type="ECO:0000256" key="2">
    <source>
        <dbReference type="ARBA" id="ARBA00023002"/>
    </source>
</evidence>
<feature type="compositionally biased region" description="Low complexity" evidence="4">
    <location>
        <begin position="1"/>
        <end position="15"/>
    </location>
</feature>
<dbReference type="InterPro" id="IPR008972">
    <property type="entry name" value="Cupredoxin"/>
</dbReference>
<protein>
    <submittedName>
        <fullName evidence="8">Multicopper oxidase</fullName>
    </submittedName>
</protein>
<proteinExistence type="predicted"/>
<evidence type="ECO:0000256" key="4">
    <source>
        <dbReference type="SAM" id="MobiDB-lite"/>
    </source>
</evidence>
<gene>
    <name evidence="8" type="ORF">AVDCRST_MAG76-3196</name>
</gene>
<dbReference type="CDD" id="cd04207">
    <property type="entry name" value="CuRO_3_LCC_like"/>
    <property type="match status" value="1"/>
</dbReference>
<feature type="domain" description="Plastocyanin-like" evidence="5">
    <location>
        <begin position="427"/>
        <end position="538"/>
    </location>
</feature>
<organism evidence="8">
    <name type="scientific">uncultured Acidimicrobiales bacterium</name>
    <dbReference type="NCBI Taxonomy" id="310071"/>
    <lineage>
        <taxon>Bacteria</taxon>
        <taxon>Bacillati</taxon>
        <taxon>Actinomycetota</taxon>
        <taxon>Acidimicrobiia</taxon>
        <taxon>Acidimicrobiales</taxon>
        <taxon>environmental samples</taxon>
    </lineage>
</organism>
<evidence type="ECO:0000259" key="7">
    <source>
        <dbReference type="Pfam" id="PF19335"/>
    </source>
</evidence>
<dbReference type="InterPro" id="IPR045087">
    <property type="entry name" value="Cu-oxidase_fam"/>
</dbReference>
<dbReference type="AlphaFoldDB" id="A0A6J4J515"/>
<dbReference type="Pfam" id="PF19335">
    <property type="entry name" value="HMBD"/>
    <property type="match status" value="1"/>
</dbReference>
<feature type="domain" description="Plastocyanin-like" evidence="6">
    <location>
        <begin position="46"/>
        <end position="151"/>
    </location>
</feature>
<evidence type="ECO:0000313" key="8">
    <source>
        <dbReference type="EMBL" id="CAA9268081.1"/>
    </source>
</evidence>
<dbReference type="InterPro" id="IPR045800">
    <property type="entry name" value="HMBD"/>
</dbReference>
<dbReference type="Pfam" id="PF07732">
    <property type="entry name" value="Cu-oxidase_3"/>
    <property type="match status" value="1"/>
</dbReference>
<feature type="domain" description="Heavy metal binding" evidence="7">
    <location>
        <begin position="354"/>
        <end position="380"/>
    </location>
</feature>